<comment type="subunit">
    <text evidence="3">Homodimer.</text>
</comment>
<name>A0A0U2ZDF1_9BACL</name>
<dbReference type="CDD" id="cd03884">
    <property type="entry name" value="M20_bAS"/>
    <property type="match status" value="1"/>
</dbReference>
<feature type="binding site" evidence="7">
    <location>
        <position position="383"/>
    </location>
    <ligand>
        <name>Zn(2+)</name>
        <dbReference type="ChEBI" id="CHEBI:29105"/>
        <label>2</label>
    </ligand>
</feature>
<dbReference type="Gene3D" id="3.40.630.10">
    <property type="entry name" value="Zn peptidases"/>
    <property type="match status" value="1"/>
</dbReference>
<keyword evidence="6" id="KW-0464">Manganese</keyword>
<keyword evidence="7" id="KW-0862">Zinc</keyword>
<keyword evidence="4 7" id="KW-0479">Metal-binding</keyword>
<feature type="binding site" evidence="7">
    <location>
        <position position="123"/>
    </location>
    <ligand>
        <name>Zn(2+)</name>
        <dbReference type="ChEBI" id="CHEBI:29105"/>
        <label>2</label>
    </ligand>
</feature>
<evidence type="ECO:0000256" key="4">
    <source>
        <dbReference type="ARBA" id="ARBA00022723"/>
    </source>
</evidence>
<evidence type="ECO:0000256" key="3">
    <source>
        <dbReference type="ARBA" id="ARBA00011738"/>
    </source>
</evidence>
<dbReference type="AlphaFoldDB" id="A0A0U2ZDF1"/>
<proteinExistence type="inferred from homology"/>
<feature type="binding site" evidence="7">
    <location>
        <position position="88"/>
    </location>
    <ligand>
        <name>Zn(2+)</name>
        <dbReference type="ChEBI" id="CHEBI:29105"/>
        <label>2</label>
    </ligand>
</feature>
<feature type="domain" description="Peptidase M20 dimerisation" evidence="9">
    <location>
        <begin position="214"/>
        <end position="309"/>
    </location>
</feature>
<dbReference type="Pfam" id="PF07687">
    <property type="entry name" value="M20_dimer"/>
    <property type="match status" value="1"/>
</dbReference>
<accession>A0A0U2ZDF1</accession>
<dbReference type="Gene3D" id="3.30.70.360">
    <property type="match status" value="1"/>
</dbReference>
<dbReference type="Pfam" id="PF01546">
    <property type="entry name" value="Peptidase_M20"/>
    <property type="match status" value="1"/>
</dbReference>
<comment type="cofactor">
    <cofactor evidence="1">
        <name>Mn(2+)</name>
        <dbReference type="ChEBI" id="CHEBI:29035"/>
    </cofactor>
</comment>
<evidence type="ECO:0000259" key="9">
    <source>
        <dbReference type="Pfam" id="PF07687"/>
    </source>
</evidence>
<dbReference type="NCBIfam" id="TIGR01879">
    <property type="entry name" value="hydantase"/>
    <property type="match status" value="1"/>
</dbReference>
<comment type="cofactor">
    <cofactor evidence="7">
        <name>Zn(2+)</name>
        <dbReference type="ChEBI" id="CHEBI:29105"/>
    </cofactor>
    <text evidence="7">Binds 2 Zn(2+) ions per subunit.</text>
</comment>
<dbReference type="GO" id="GO:0016813">
    <property type="term" value="F:hydrolase activity, acting on carbon-nitrogen (but not peptide) bonds, in linear amidines"/>
    <property type="evidence" value="ECO:0007669"/>
    <property type="project" value="InterPro"/>
</dbReference>
<dbReference type="PANTHER" id="PTHR32494">
    <property type="entry name" value="ALLANTOATE DEIMINASE-RELATED"/>
    <property type="match status" value="1"/>
</dbReference>
<evidence type="ECO:0000256" key="7">
    <source>
        <dbReference type="PIRSR" id="PIRSR001235-1"/>
    </source>
</evidence>
<reference evidence="10" key="1">
    <citation type="submission" date="2016-01" db="EMBL/GenBank/DDBJ databases">
        <title>Complete genome of Planococcus rifietoensis type strain M8.</title>
        <authorList>
            <person name="See-Too W.S."/>
        </authorList>
    </citation>
    <scope>NUCLEOTIDE SEQUENCE [LARGE SCALE GENOMIC DNA]</scope>
    <source>
        <strain evidence="10">M8</strain>
    </source>
</reference>
<dbReference type="RefSeq" id="WP_058380677.1">
    <property type="nucleotide sequence ID" value="NZ_CP013659.2"/>
</dbReference>
<feature type="binding site" evidence="8">
    <location>
        <position position="212"/>
    </location>
    <ligand>
        <name>allantoate</name>
        <dbReference type="ChEBI" id="CHEBI:17536"/>
    </ligand>
</feature>
<dbReference type="InterPro" id="IPR011650">
    <property type="entry name" value="Peptidase_M20_dimer"/>
</dbReference>
<dbReference type="InterPro" id="IPR036264">
    <property type="entry name" value="Bact_exopeptidase_dim_dom"/>
</dbReference>
<gene>
    <name evidence="10" type="ORF">AUC31_01295</name>
</gene>
<dbReference type="SUPFAM" id="SSF55031">
    <property type="entry name" value="Bacterial exopeptidase dimerisation domain"/>
    <property type="match status" value="1"/>
</dbReference>
<evidence type="ECO:0000256" key="6">
    <source>
        <dbReference type="ARBA" id="ARBA00023211"/>
    </source>
</evidence>
<evidence type="ECO:0000256" key="2">
    <source>
        <dbReference type="ARBA" id="ARBA00006153"/>
    </source>
</evidence>
<feature type="binding site" evidence="7">
    <location>
        <position position="187"/>
    </location>
    <ligand>
        <name>Zn(2+)</name>
        <dbReference type="ChEBI" id="CHEBI:29105"/>
        <label>1</label>
    </ligand>
</feature>
<evidence type="ECO:0000313" key="10">
    <source>
        <dbReference type="EMBL" id="ALS73969.1"/>
    </source>
</evidence>
<dbReference type="Proteomes" id="UP000067683">
    <property type="component" value="Chromosome"/>
</dbReference>
<feature type="binding site" evidence="8">
    <location>
        <position position="276"/>
    </location>
    <ligand>
        <name>allantoate</name>
        <dbReference type="ChEBI" id="CHEBI:17536"/>
    </ligand>
</feature>
<evidence type="ECO:0000256" key="8">
    <source>
        <dbReference type="PIRSR" id="PIRSR001235-2"/>
    </source>
</evidence>
<dbReference type="OrthoDB" id="9808195at2"/>
<dbReference type="STRING" id="200991.AUC31_01295"/>
<dbReference type="PANTHER" id="PTHR32494:SF19">
    <property type="entry name" value="ALLANTOATE DEIMINASE-RELATED"/>
    <property type="match status" value="1"/>
</dbReference>
<sequence>MNNWLVEQLQRMNLSDVLVQPQGFTREGYTAEETEAIEAFKAIAEELGLDVSVDAAGNAIARWNVTGGHAAVATGSHLDTVPNGGAFDGGAGVVCGLGAVKMLKEADFKPQRPIEIICFRSEESSRFGVSTIGSKAMSGILDPSIGTLEDQHGITLAQAVESQGFVWQELVNAKRSKDELQCFIELHIEQGMHIVNHEKDYGVVKGVACPVRLAVTFHGKAGHTGTTPMDQRQDALAAAAPFISFVQETALQMNDAYEKSLVATVSTLTASPNSMNVIPQTVTAGVDIRSVDDVLKNKMADAVRSEAKRIAETTGVQIDIEVLVDNPSVLLDDGIAQQLVDAGDHEAYLAHRMDSGAGHDVMNMAQTWPSGLLFIPCKDGLSHHPDEFASAEDLKMGVELLSRFLMEATGHDGKR</sequence>
<dbReference type="InterPro" id="IPR010158">
    <property type="entry name" value="Amidase_Cbmase"/>
</dbReference>
<feature type="binding site" evidence="7">
    <location>
        <position position="77"/>
    </location>
    <ligand>
        <name>Zn(2+)</name>
        <dbReference type="ChEBI" id="CHEBI:29105"/>
        <label>1</label>
    </ligand>
</feature>
<evidence type="ECO:0000256" key="5">
    <source>
        <dbReference type="ARBA" id="ARBA00022801"/>
    </source>
</evidence>
<comment type="similarity">
    <text evidence="2">Belongs to the peptidase M20 family.</text>
</comment>
<keyword evidence="11" id="KW-1185">Reference proteome</keyword>
<dbReference type="InterPro" id="IPR002933">
    <property type="entry name" value="Peptidase_M20"/>
</dbReference>
<evidence type="ECO:0000256" key="1">
    <source>
        <dbReference type="ARBA" id="ARBA00001936"/>
    </source>
</evidence>
<keyword evidence="5 10" id="KW-0378">Hydrolase</keyword>
<dbReference type="KEGG" id="prt:AUC31_01295"/>
<feature type="binding site" evidence="8">
    <location>
        <position position="289"/>
    </location>
    <ligand>
        <name>allantoate</name>
        <dbReference type="ChEBI" id="CHEBI:17536"/>
    </ligand>
</feature>
<evidence type="ECO:0000313" key="11">
    <source>
        <dbReference type="Proteomes" id="UP000067683"/>
    </source>
</evidence>
<feature type="binding site" evidence="7">
    <location>
        <position position="88"/>
    </location>
    <ligand>
        <name>Zn(2+)</name>
        <dbReference type="ChEBI" id="CHEBI:29105"/>
        <label>1</label>
    </ligand>
</feature>
<organism evidence="10 11">
    <name type="scientific">Planococcus rifietoensis</name>
    <dbReference type="NCBI Taxonomy" id="200991"/>
    <lineage>
        <taxon>Bacteria</taxon>
        <taxon>Bacillati</taxon>
        <taxon>Bacillota</taxon>
        <taxon>Bacilli</taxon>
        <taxon>Bacillales</taxon>
        <taxon>Caryophanaceae</taxon>
        <taxon>Planococcus</taxon>
    </lineage>
</organism>
<dbReference type="EMBL" id="CP013659">
    <property type="protein sequence ID" value="ALS73969.1"/>
    <property type="molecule type" value="Genomic_DNA"/>
</dbReference>
<protein>
    <submittedName>
        <fullName evidence="10">Zn-dependent hydrolase</fullName>
    </submittedName>
</protein>
<dbReference type="SUPFAM" id="SSF53187">
    <property type="entry name" value="Zn-dependent exopeptidases"/>
    <property type="match status" value="1"/>
</dbReference>
<dbReference type="GO" id="GO:0046872">
    <property type="term" value="F:metal ion binding"/>
    <property type="evidence" value="ECO:0007669"/>
    <property type="project" value="UniProtKB-KW"/>
</dbReference>
<dbReference type="PIRSF" id="PIRSF001235">
    <property type="entry name" value="Amidase_carbamoylase"/>
    <property type="match status" value="1"/>
</dbReference>